<dbReference type="SUPFAM" id="SSF52777">
    <property type="entry name" value="CoA-dependent acyltransferases"/>
    <property type="match status" value="1"/>
</dbReference>
<comment type="catalytic activity">
    <reaction evidence="9">
        <text>a long chain fatty alcohol + a fatty acyl-CoA = a long-chain alcohol wax ester + CoA</text>
        <dbReference type="Rhea" id="RHEA:38443"/>
        <dbReference type="ChEBI" id="CHEBI:17135"/>
        <dbReference type="ChEBI" id="CHEBI:57287"/>
        <dbReference type="ChEBI" id="CHEBI:77636"/>
        <dbReference type="ChEBI" id="CHEBI:235323"/>
        <dbReference type="EC" id="2.3.1.75"/>
    </reaction>
</comment>
<organism evidence="13 14">
    <name type="scientific">Kalanchoe fedtschenkoi</name>
    <name type="common">Lavender scallops</name>
    <name type="synonym">South American air plant</name>
    <dbReference type="NCBI Taxonomy" id="63787"/>
    <lineage>
        <taxon>Eukaryota</taxon>
        <taxon>Viridiplantae</taxon>
        <taxon>Streptophyta</taxon>
        <taxon>Embryophyta</taxon>
        <taxon>Tracheophyta</taxon>
        <taxon>Spermatophyta</taxon>
        <taxon>Magnoliopsida</taxon>
        <taxon>eudicotyledons</taxon>
        <taxon>Gunneridae</taxon>
        <taxon>Pentapetalae</taxon>
        <taxon>Saxifragales</taxon>
        <taxon>Crassulaceae</taxon>
        <taxon>Kalanchoe</taxon>
    </lineage>
</organism>
<evidence type="ECO:0000256" key="5">
    <source>
        <dbReference type="ARBA" id="ARBA00022679"/>
    </source>
</evidence>
<name>A0A7N1A581_KALFE</name>
<keyword evidence="6" id="KW-0256">Endoplasmic reticulum</keyword>
<evidence type="ECO:0000256" key="1">
    <source>
        <dbReference type="ARBA" id="ARBA00004162"/>
    </source>
</evidence>
<dbReference type="GO" id="GO:0005886">
    <property type="term" value="C:plasma membrane"/>
    <property type="evidence" value="ECO:0007669"/>
    <property type="project" value="UniProtKB-SubCell"/>
</dbReference>
<proteinExistence type="inferred from homology"/>
<comment type="pathway">
    <text evidence="4">Lipid metabolism.</text>
</comment>
<dbReference type="GO" id="GO:0004144">
    <property type="term" value="F:diacylglycerol O-acyltransferase activity"/>
    <property type="evidence" value="ECO:0007669"/>
    <property type="project" value="UniProtKB-EC"/>
</dbReference>
<evidence type="ECO:0000256" key="2">
    <source>
        <dbReference type="ARBA" id="ARBA00004586"/>
    </source>
</evidence>
<dbReference type="UniPathway" id="UPA00282"/>
<evidence type="ECO:0000256" key="4">
    <source>
        <dbReference type="ARBA" id="ARBA00005189"/>
    </source>
</evidence>
<comment type="subcellular location">
    <subcellularLocation>
        <location evidence="1">Cell membrane</location>
        <topology evidence="1">Single-pass membrane protein</topology>
    </subcellularLocation>
    <subcellularLocation>
        <location evidence="2">Endoplasmic reticulum membrane</location>
    </subcellularLocation>
</comment>
<comment type="similarity">
    <text evidence="8">In the N-terminal section; belongs to the long-chain O-acyltransferase family.</text>
</comment>
<feature type="domain" description="O-acyltransferase WSD1 C-terminal" evidence="12">
    <location>
        <begin position="280"/>
        <end position="322"/>
    </location>
</feature>
<dbReference type="PANTHER" id="PTHR31650">
    <property type="entry name" value="O-ACYLTRANSFERASE (WSD1-LIKE) FAMILY PROTEIN"/>
    <property type="match status" value="1"/>
</dbReference>
<evidence type="ECO:0000313" key="14">
    <source>
        <dbReference type="Proteomes" id="UP000594263"/>
    </source>
</evidence>
<dbReference type="GO" id="GO:0005789">
    <property type="term" value="C:endoplasmic reticulum membrane"/>
    <property type="evidence" value="ECO:0007669"/>
    <property type="project" value="UniProtKB-SubCell"/>
</dbReference>
<sequence length="337" mass="37640">MGYFSRLEKDDEPLTPVGRLFSRRELYQVMNCAVTTAGPVDVPALKAELASSAFTRLPRFTSLFLRHPRTGREYWRKTSLVLDRHVKVIDEDVCTDVNDYLADLAVSCPLPADKPLWEVHILPAQSCVVFRVHHSLGDGVSLMSLLGSLFGDINNIKTTKSTVASRKAIKPALTSKKKSVWELVKMAWFSLFYVLEFILRCLWVKDQKTVVTGGDGVQLWPRKLATASFTLEDMNIVKRSVLPNATINDVMLGVLSSGLSEYMDILSPNATKEGQRITVVAITIHMLSYAGKAEMQILVAKDIIPDPDVLARCFEDALQRMKKSAITTSEAYEKLLC</sequence>
<accession>A0A7N1A581</accession>
<protein>
    <recommendedName>
        <fullName evidence="15">Diacylglycerol O-acyltransferase</fullName>
    </recommendedName>
</protein>
<evidence type="ECO:0000256" key="6">
    <source>
        <dbReference type="ARBA" id="ARBA00022824"/>
    </source>
</evidence>
<dbReference type="InterPro" id="IPR023213">
    <property type="entry name" value="CAT-like_dom_sf"/>
</dbReference>
<dbReference type="InterPro" id="IPR009721">
    <property type="entry name" value="O-acyltransferase_WSD1_C"/>
</dbReference>
<dbReference type="EnsemblPlants" id="Kaladp0087s0044.1.v1.1">
    <property type="protein sequence ID" value="Kaladp0087s0044.1.v1.1"/>
    <property type="gene ID" value="Kaladp0087s0044.v1.1"/>
</dbReference>
<evidence type="ECO:0000259" key="11">
    <source>
        <dbReference type="Pfam" id="PF03007"/>
    </source>
</evidence>
<dbReference type="Gene3D" id="3.30.559.10">
    <property type="entry name" value="Chloramphenicol acetyltransferase-like domain"/>
    <property type="match status" value="1"/>
</dbReference>
<dbReference type="InterPro" id="IPR045034">
    <property type="entry name" value="O-acyltransferase_WSD1-like"/>
</dbReference>
<reference evidence="13" key="1">
    <citation type="submission" date="2021-01" db="UniProtKB">
        <authorList>
            <consortium name="EnsemblPlants"/>
        </authorList>
    </citation>
    <scope>IDENTIFICATION</scope>
</reference>
<evidence type="ECO:0000313" key="13">
    <source>
        <dbReference type="EnsemblPlants" id="Kaladp0087s0044.1.v1.1"/>
    </source>
</evidence>
<feature type="domain" description="O-acyltransferase WSD1-like N-terminal" evidence="11">
    <location>
        <begin position="36"/>
        <end position="250"/>
    </location>
</feature>
<keyword evidence="14" id="KW-1185">Reference proteome</keyword>
<dbReference type="AlphaFoldDB" id="A0A7N1A581"/>
<comment type="catalytic activity">
    <reaction evidence="10">
        <text>an acyl-CoA + a 1,2-diacyl-sn-glycerol = a triacyl-sn-glycerol + CoA</text>
        <dbReference type="Rhea" id="RHEA:10868"/>
        <dbReference type="ChEBI" id="CHEBI:17815"/>
        <dbReference type="ChEBI" id="CHEBI:57287"/>
        <dbReference type="ChEBI" id="CHEBI:58342"/>
        <dbReference type="ChEBI" id="CHEBI:64615"/>
        <dbReference type="EC" id="2.3.1.20"/>
    </reaction>
</comment>
<evidence type="ECO:0000256" key="3">
    <source>
        <dbReference type="ARBA" id="ARBA00004771"/>
    </source>
</evidence>
<dbReference type="Pfam" id="PF06974">
    <property type="entry name" value="WS_DGAT_C"/>
    <property type="match status" value="1"/>
</dbReference>
<keyword evidence="5" id="KW-0808">Transferase</keyword>
<dbReference type="OMA" id="GIEFWPR"/>
<dbReference type="PANTHER" id="PTHR31650:SF41">
    <property type="entry name" value="O-ACYLTRANSFERASE WSD1-LIKE ISOFORM X1"/>
    <property type="match status" value="1"/>
</dbReference>
<dbReference type="GO" id="GO:0047196">
    <property type="term" value="F:long-chain-alcohol O-fatty-acyltransferase activity"/>
    <property type="evidence" value="ECO:0007669"/>
    <property type="project" value="UniProtKB-EC"/>
</dbReference>
<dbReference type="Proteomes" id="UP000594263">
    <property type="component" value="Unplaced"/>
</dbReference>
<dbReference type="InterPro" id="IPR004255">
    <property type="entry name" value="O-acyltransferase_WSD1_N"/>
</dbReference>
<evidence type="ECO:0008006" key="15">
    <source>
        <dbReference type="Google" id="ProtNLM"/>
    </source>
</evidence>
<evidence type="ECO:0000256" key="8">
    <source>
        <dbReference type="ARBA" id="ARBA00024360"/>
    </source>
</evidence>
<evidence type="ECO:0000259" key="12">
    <source>
        <dbReference type="Pfam" id="PF06974"/>
    </source>
</evidence>
<evidence type="ECO:0000256" key="9">
    <source>
        <dbReference type="ARBA" id="ARBA00047604"/>
    </source>
</evidence>
<evidence type="ECO:0000256" key="7">
    <source>
        <dbReference type="ARBA" id="ARBA00023315"/>
    </source>
</evidence>
<dbReference type="Gramene" id="Kaladp0087s0044.1.v1.1">
    <property type="protein sequence ID" value="Kaladp0087s0044.1.v1.1"/>
    <property type="gene ID" value="Kaladp0087s0044.v1.1"/>
</dbReference>
<dbReference type="Pfam" id="PF03007">
    <property type="entry name" value="WS_DGAT_cat"/>
    <property type="match status" value="1"/>
</dbReference>
<keyword evidence="7" id="KW-0012">Acyltransferase</keyword>
<comment type="pathway">
    <text evidence="3">Glycerolipid metabolism; triacylglycerol biosynthesis.</text>
</comment>
<evidence type="ECO:0000256" key="10">
    <source>
        <dbReference type="ARBA" id="ARBA00048109"/>
    </source>
</evidence>
<dbReference type="GO" id="GO:0019432">
    <property type="term" value="P:triglyceride biosynthetic process"/>
    <property type="evidence" value="ECO:0007669"/>
    <property type="project" value="UniProtKB-UniPathway"/>
</dbReference>